<protein>
    <recommendedName>
        <fullName evidence="1">Nudix hydrolase domain-containing protein</fullName>
    </recommendedName>
</protein>
<dbReference type="SUPFAM" id="SSF55811">
    <property type="entry name" value="Nudix"/>
    <property type="match status" value="1"/>
</dbReference>
<dbReference type="Pfam" id="PF00293">
    <property type="entry name" value="NUDIX"/>
    <property type="match status" value="1"/>
</dbReference>
<evidence type="ECO:0000313" key="3">
    <source>
        <dbReference type="Proteomes" id="UP000177325"/>
    </source>
</evidence>
<proteinExistence type="predicted"/>
<feature type="domain" description="Nudix hydrolase" evidence="1">
    <location>
        <begin position="62"/>
        <end position="201"/>
    </location>
</feature>
<accession>A0A1F6FHJ5</accession>
<sequence length="210" mass="24007">MEYPIILVGLGHWSDFLFFTPERKRDMQHDPFYPQSAEQIAELARSRKFIPDEVAGAVRQWSNTPTADVIPTRYGARGFEFLLTKRREAPWAGEWFFAGGRILPGEIPAEALPRVCRQELGFVPEACGTKLVLLQSICNPESAGGGEAYFTLSTCFQVWPEYEQQIHLDTNKAEFRWFTPEAAHEIVFPIYVQKAISYLHREPVRSLAMP</sequence>
<reference evidence="2 3" key="1">
    <citation type="journal article" date="2016" name="Nat. Commun.">
        <title>Thousands of microbial genomes shed light on interconnected biogeochemical processes in an aquifer system.</title>
        <authorList>
            <person name="Anantharaman K."/>
            <person name="Brown C.T."/>
            <person name="Hug L.A."/>
            <person name="Sharon I."/>
            <person name="Castelle C.J."/>
            <person name="Probst A.J."/>
            <person name="Thomas B.C."/>
            <person name="Singh A."/>
            <person name="Wilkins M.J."/>
            <person name="Karaoz U."/>
            <person name="Brodie E.L."/>
            <person name="Williams K.H."/>
            <person name="Hubbard S.S."/>
            <person name="Banfield J.F."/>
        </authorList>
    </citation>
    <scope>NUCLEOTIDE SEQUENCE [LARGE SCALE GENOMIC DNA]</scope>
</reference>
<dbReference type="Proteomes" id="UP000177325">
    <property type="component" value="Unassembled WGS sequence"/>
</dbReference>
<dbReference type="InterPro" id="IPR015797">
    <property type="entry name" value="NUDIX_hydrolase-like_dom_sf"/>
</dbReference>
<evidence type="ECO:0000313" key="2">
    <source>
        <dbReference type="EMBL" id="OGG85332.1"/>
    </source>
</evidence>
<dbReference type="InterPro" id="IPR000086">
    <property type="entry name" value="NUDIX_hydrolase_dom"/>
</dbReference>
<organism evidence="2 3">
    <name type="scientific">Candidatus Kaiserbacteria bacterium RIFCSPLOWO2_12_FULL_45_26</name>
    <dbReference type="NCBI Taxonomy" id="1798525"/>
    <lineage>
        <taxon>Bacteria</taxon>
        <taxon>Candidatus Kaiseribacteriota</taxon>
    </lineage>
</organism>
<dbReference type="STRING" id="1798525.A3G90_04765"/>
<evidence type="ECO:0000259" key="1">
    <source>
        <dbReference type="PROSITE" id="PS51462"/>
    </source>
</evidence>
<gene>
    <name evidence="2" type="ORF">A3G90_04765</name>
</gene>
<comment type="caution">
    <text evidence="2">The sequence shown here is derived from an EMBL/GenBank/DDBJ whole genome shotgun (WGS) entry which is preliminary data.</text>
</comment>
<dbReference type="AlphaFoldDB" id="A0A1F6FHJ5"/>
<dbReference type="PROSITE" id="PS51462">
    <property type="entry name" value="NUDIX"/>
    <property type="match status" value="1"/>
</dbReference>
<name>A0A1F6FHJ5_9BACT</name>
<dbReference type="Gene3D" id="3.90.79.10">
    <property type="entry name" value="Nucleoside Triphosphate Pyrophosphohydrolase"/>
    <property type="match status" value="1"/>
</dbReference>
<dbReference type="EMBL" id="MFMM01000001">
    <property type="protein sequence ID" value="OGG85332.1"/>
    <property type="molecule type" value="Genomic_DNA"/>
</dbReference>